<dbReference type="RefSeq" id="WP_207681399.1">
    <property type="nucleotide sequence ID" value="NZ_CP061800.1"/>
</dbReference>
<feature type="domain" description="NlpC/P60" evidence="6">
    <location>
        <begin position="48"/>
        <end position="169"/>
    </location>
</feature>
<dbReference type="KEGG" id="dmm:dnm_012750"/>
<dbReference type="GO" id="GO:0006508">
    <property type="term" value="P:proteolysis"/>
    <property type="evidence" value="ECO:0007669"/>
    <property type="project" value="UniProtKB-KW"/>
</dbReference>
<comment type="similarity">
    <text evidence="1">Belongs to the peptidase C40 family.</text>
</comment>
<evidence type="ECO:0000259" key="6">
    <source>
        <dbReference type="PROSITE" id="PS51935"/>
    </source>
</evidence>
<proteinExistence type="inferred from homology"/>
<accession>A0A975BHS1</accession>
<dbReference type="EMBL" id="CP061800">
    <property type="protein sequence ID" value="QTA85270.1"/>
    <property type="molecule type" value="Genomic_DNA"/>
</dbReference>
<dbReference type="PROSITE" id="PS51935">
    <property type="entry name" value="NLPC_P60"/>
    <property type="match status" value="1"/>
</dbReference>
<evidence type="ECO:0000313" key="8">
    <source>
        <dbReference type="Proteomes" id="UP000663722"/>
    </source>
</evidence>
<keyword evidence="8" id="KW-1185">Reference proteome</keyword>
<dbReference type="SUPFAM" id="SSF54001">
    <property type="entry name" value="Cysteine proteinases"/>
    <property type="match status" value="1"/>
</dbReference>
<dbReference type="Proteomes" id="UP000663722">
    <property type="component" value="Chromosome"/>
</dbReference>
<dbReference type="PANTHER" id="PTHR47360:SF1">
    <property type="entry name" value="ENDOPEPTIDASE NLPC-RELATED"/>
    <property type="match status" value="1"/>
</dbReference>
<protein>
    <submittedName>
        <fullName evidence="7">Endopeptidase, NLPC/P60</fullName>
    </submittedName>
</protein>
<evidence type="ECO:0000313" key="7">
    <source>
        <dbReference type="EMBL" id="QTA85270.1"/>
    </source>
</evidence>
<evidence type="ECO:0000256" key="5">
    <source>
        <dbReference type="ARBA" id="ARBA00022807"/>
    </source>
</evidence>
<sequence>MFCSSDVRKRLLFLALSGGAAVFFLFITAGCAPSPYTLKTIDHPHLPKNIEEYIRSEVREWEGTPHQWGGTSRKGTDCSGFVMIIYKTLFNIRLPRSTKHQIRTGVQIPKSQLQAGDLVFFLLPENMRHVGIYLGKGEFAHTSGSKSVMISHMDDCYWRNTYETSRRILPYK</sequence>
<dbReference type="InterPro" id="IPR038765">
    <property type="entry name" value="Papain-like_cys_pep_sf"/>
</dbReference>
<keyword evidence="3" id="KW-0732">Signal</keyword>
<evidence type="ECO:0000256" key="4">
    <source>
        <dbReference type="ARBA" id="ARBA00022801"/>
    </source>
</evidence>
<dbReference type="PANTHER" id="PTHR47360">
    <property type="entry name" value="MUREIN DD-ENDOPEPTIDASE MEPS/MUREIN LD-CARBOXYPEPTIDASE"/>
    <property type="match status" value="1"/>
</dbReference>
<keyword evidence="5" id="KW-0788">Thiol protease</keyword>
<reference evidence="7" key="1">
    <citation type="journal article" date="2021" name="Microb. Physiol.">
        <title>Proteogenomic Insights into the Physiology of Marine, Sulfate-Reducing, Filamentous Desulfonema limicola and Desulfonema magnum.</title>
        <authorList>
            <person name="Schnaars V."/>
            <person name="Wohlbrand L."/>
            <person name="Scheve S."/>
            <person name="Hinrichs C."/>
            <person name="Reinhardt R."/>
            <person name="Rabus R."/>
        </authorList>
    </citation>
    <scope>NUCLEOTIDE SEQUENCE</scope>
    <source>
        <strain evidence="7">4be13</strain>
    </source>
</reference>
<dbReference type="InterPro" id="IPR000064">
    <property type="entry name" value="NLP_P60_dom"/>
</dbReference>
<evidence type="ECO:0000256" key="2">
    <source>
        <dbReference type="ARBA" id="ARBA00022670"/>
    </source>
</evidence>
<gene>
    <name evidence="7" type="ORF">dnm_012750</name>
</gene>
<organism evidence="7 8">
    <name type="scientific">Desulfonema magnum</name>
    <dbReference type="NCBI Taxonomy" id="45655"/>
    <lineage>
        <taxon>Bacteria</taxon>
        <taxon>Pseudomonadati</taxon>
        <taxon>Thermodesulfobacteriota</taxon>
        <taxon>Desulfobacteria</taxon>
        <taxon>Desulfobacterales</taxon>
        <taxon>Desulfococcaceae</taxon>
        <taxon>Desulfonema</taxon>
    </lineage>
</organism>
<dbReference type="GO" id="GO:0008234">
    <property type="term" value="F:cysteine-type peptidase activity"/>
    <property type="evidence" value="ECO:0007669"/>
    <property type="project" value="UniProtKB-KW"/>
</dbReference>
<keyword evidence="2" id="KW-0645">Protease</keyword>
<keyword evidence="4" id="KW-0378">Hydrolase</keyword>
<name>A0A975BHS1_9BACT</name>
<evidence type="ECO:0000256" key="3">
    <source>
        <dbReference type="ARBA" id="ARBA00022729"/>
    </source>
</evidence>
<dbReference type="Gene3D" id="3.90.1720.10">
    <property type="entry name" value="endopeptidase domain like (from Nostoc punctiforme)"/>
    <property type="match status" value="1"/>
</dbReference>
<dbReference type="AlphaFoldDB" id="A0A975BHS1"/>
<dbReference type="InterPro" id="IPR052062">
    <property type="entry name" value="Murein_DD/LD_carboxypeptidase"/>
</dbReference>
<evidence type="ECO:0000256" key="1">
    <source>
        <dbReference type="ARBA" id="ARBA00007074"/>
    </source>
</evidence>
<dbReference type="Pfam" id="PF00877">
    <property type="entry name" value="NLPC_P60"/>
    <property type="match status" value="1"/>
</dbReference>